<organism evidence="2 3">
    <name type="scientific">Deinococcus yavapaiensis KR-236</name>
    <dbReference type="NCBI Taxonomy" id="694435"/>
    <lineage>
        <taxon>Bacteria</taxon>
        <taxon>Thermotogati</taxon>
        <taxon>Deinococcota</taxon>
        <taxon>Deinococci</taxon>
        <taxon>Deinococcales</taxon>
        <taxon>Deinococcaceae</taxon>
        <taxon>Deinococcus</taxon>
    </lineage>
</organism>
<accession>A0A318S8G9</accession>
<dbReference type="EMBL" id="QJSX01000012">
    <property type="protein sequence ID" value="PYE52696.1"/>
    <property type="molecule type" value="Genomic_DNA"/>
</dbReference>
<proteinExistence type="predicted"/>
<feature type="region of interest" description="Disordered" evidence="1">
    <location>
        <begin position="1"/>
        <end position="65"/>
    </location>
</feature>
<sequence length="154" mass="16927">MSTTRKPAFRLPEHLRRLRQGAAEDAPSSRERPSTSRTPTADKPSPSRTSAKNAPSESSPPDRITSLLPSLLAAMIGDTRPADSAGLLLRQEDVLAALAPYHRPKSRFEMLVIRKLVGEGYLKPRGARDKHGFSGVYEVTPKGRDLVRKHVRPG</sequence>
<evidence type="ECO:0000313" key="2">
    <source>
        <dbReference type="EMBL" id="PYE52696.1"/>
    </source>
</evidence>
<keyword evidence="3" id="KW-1185">Reference proteome</keyword>
<comment type="caution">
    <text evidence="2">The sequence shown here is derived from an EMBL/GenBank/DDBJ whole genome shotgun (WGS) entry which is preliminary data.</text>
</comment>
<dbReference type="RefSeq" id="WP_110887595.1">
    <property type="nucleotide sequence ID" value="NZ_QJSX01000012.1"/>
</dbReference>
<protein>
    <submittedName>
        <fullName evidence="2">Uncharacterized protein</fullName>
    </submittedName>
</protein>
<evidence type="ECO:0000313" key="3">
    <source>
        <dbReference type="Proteomes" id="UP000248326"/>
    </source>
</evidence>
<reference evidence="2 3" key="1">
    <citation type="submission" date="2018-06" db="EMBL/GenBank/DDBJ databases">
        <title>Genomic Encyclopedia of Type Strains, Phase IV (KMG-IV): sequencing the most valuable type-strain genomes for metagenomic binning, comparative biology and taxonomic classification.</title>
        <authorList>
            <person name="Goeker M."/>
        </authorList>
    </citation>
    <scope>NUCLEOTIDE SEQUENCE [LARGE SCALE GENOMIC DNA]</scope>
    <source>
        <strain evidence="2 3">DSM 18048</strain>
    </source>
</reference>
<gene>
    <name evidence="2" type="ORF">DES52_11217</name>
</gene>
<dbReference type="OrthoDB" id="71813at2"/>
<feature type="compositionally biased region" description="Polar residues" evidence="1">
    <location>
        <begin position="46"/>
        <end position="59"/>
    </location>
</feature>
<dbReference type="Proteomes" id="UP000248326">
    <property type="component" value="Unassembled WGS sequence"/>
</dbReference>
<name>A0A318S8G9_9DEIO</name>
<evidence type="ECO:0000256" key="1">
    <source>
        <dbReference type="SAM" id="MobiDB-lite"/>
    </source>
</evidence>
<dbReference type="AlphaFoldDB" id="A0A318S8G9"/>